<dbReference type="EMBL" id="SLXV01000005">
    <property type="protein sequence ID" value="TCP69876.1"/>
    <property type="molecule type" value="Genomic_DNA"/>
</dbReference>
<dbReference type="OrthoDB" id="2987527at2"/>
<reference evidence="1 2" key="1">
    <citation type="submission" date="2019-03" db="EMBL/GenBank/DDBJ databases">
        <title>Genomic Encyclopedia of Type Strains, Phase IV (KMG-IV): sequencing the most valuable type-strain genomes for metagenomic binning, comparative biology and taxonomic classification.</title>
        <authorList>
            <person name="Goeker M."/>
        </authorList>
    </citation>
    <scope>NUCLEOTIDE SEQUENCE [LARGE SCALE GENOMIC DNA]</scope>
    <source>
        <strain evidence="1 2">DSM 46831</strain>
    </source>
</reference>
<accession>A0A4R2RYQ8</accession>
<dbReference type="AlphaFoldDB" id="A0A4R2RYQ8"/>
<protein>
    <submittedName>
        <fullName evidence="1">Uncharacterized protein</fullName>
    </submittedName>
</protein>
<dbReference type="Proteomes" id="UP000294746">
    <property type="component" value="Unassembled WGS sequence"/>
</dbReference>
<name>A0A4R2RYQ8_9BACL</name>
<evidence type="ECO:0000313" key="2">
    <source>
        <dbReference type="Proteomes" id="UP000294746"/>
    </source>
</evidence>
<evidence type="ECO:0000313" key="1">
    <source>
        <dbReference type="EMBL" id="TCP69876.1"/>
    </source>
</evidence>
<organism evidence="1 2">
    <name type="scientific">Baia soyae</name>
    <dbReference type="NCBI Taxonomy" id="1544746"/>
    <lineage>
        <taxon>Bacteria</taxon>
        <taxon>Bacillati</taxon>
        <taxon>Bacillota</taxon>
        <taxon>Bacilli</taxon>
        <taxon>Bacillales</taxon>
        <taxon>Thermoactinomycetaceae</taxon>
        <taxon>Baia</taxon>
    </lineage>
</organism>
<dbReference type="RefSeq" id="WP_131847972.1">
    <property type="nucleotide sequence ID" value="NZ_SLXV01000005.1"/>
</dbReference>
<gene>
    <name evidence="1" type="ORF">EDD57_10560</name>
</gene>
<sequence length="183" mass="21277">MKSFVIETTLQAPVEYVYDYLCDAEREIANNQGKIIDAAYDTTEAGGHLILSYQVDLSLAIVREVLSFQEKVKNQSIISQFQYERYSISESIQLQADSEISTRVRIEYKPKSDTFYNFTTFGMNRIDAKRMAEQLCNLKAISIRDIEDLYLRTHSAYSPFPVRHQVSKDEIKERLKRKSIVRV</sequence>
<keyword evidence="2" id="KW-1185">Reference proteome</keyword>
<proteinExistence type="predicted"/>
<comment type="caution">
    <text evidence="1">The sequence shown here is derived from an EMBL/GenBank/DDBJ whole genome shotgun (WGS) entry which is preliminary data.</text>
</comment>